<keyword evidence="4 8" id="KW-0413">Isomerase</keyword>
<gene>
    <name evidence="8" type="ORF">D8I35_05085</name>
</gene>
<evidence type="ECO:0000256" key="3">
    <source>
        <dbReference type="ARBA" id="ARBA00012824"/>
    </source>
</evidence>
<dbReference type="PANTHER" id="PTHR42839">
    <property type="entry name" value="ISOCHORISMATE SYNTHASE ENTC"/>
    <property type="match status" value="1"/>
</dbReference>
<dbReference type="InterPro" id="IPR015890">
    <property type="entry name" value="Chorismate_C"/>
</dbReference>
<evidence type="ECO:0000256" key="6">
    <source>
        <dbReference type="SAM" id="MobiDB-lite"/>
    </source>
</evidence>
<sequence length="421" mass="45260">MGIPMHQALDRPPQANATPAAQMADWPAQAFVLHGPNERLATAGLAQVLYEGSTIDLADRSGQLLDALRAQPQAPALLVGGLPFDRAKPCHLFQPQRRLPPTGWRPTAAKAEPALSWRIEAQPTRTRYARMVREAAEVLRHPDHRALRKIVLARSLLTQASGPISAARLLERLTGDQAVTGYALPLPAPQAGSISSAGTAAPYLVGATPELLLTRRGPVIASQPLAGSSRRLPNQVADAEAREHLQQSAKDVREHRVVVETIADMLAPCCRNLQVPKVPAIHATASMWHLGTRIEGQLKHPEDLATTSSLALAARLQPTPALCGAPREEALQWIRQHETVPRGFFGGAVGWCDAEGDGSWYVAIRCAHIEGESARLFAGAGIMADSDPEQEAAETRAKFNAMIDALDLAAALQLLERQAPL</sequence>
<organism evidence="8 9">
    <name type="scientific">Corticibacter populi</name>
    <dbReference type="NCBI Taxonomy" id="1550736"/>
    <lineage>
        <taxon>Bacteria</taxon>
        <taxon>Pseudomonadati</taxon>
        <taxon>Pseudomonadota</taxon>
        <taxon>Betaproteobacteria</taxon>
        <taxon>Burkholderiales</taxon>
        <taxon>Comamonadaceae</taxon>
        <taxon>Corticibacter</taxon>
    </lineage>
</organism>
<dbReference type="Pfam" id="PF00425">
    <property type="entry name" value="Chorismate_bind"/>
    <property type="match status" value="1"/>
</dbReference>
<dbReference type="EMBL" id="RDQO01000001">
    <property type="protein sequence ID" value="RMX08458.1"/>
    <property type="molecule type" value="Genomic_DNA"/>
</dbReference>
<protein>
    <recommendedName>
        <fullName evidence="3">isochorismate synthase</fullName>
        <ecNumber evidence="3">5.4.4.2</ecNumber>
    </recommendedName>
    <alternativeName>
        <fullName evidence="5">Isochorismate mutase</fullName>
    </alternativeName>
</protein>
<evidence type="ECO:0000256" key="2">
    <source>
        <dbReference type="ARBA" id="ARBA00005297"/>
    </source>
</evidence>
<feature type="region of interest" description="Disordered" evidence="6">
    <location>
        <begin position="1"/>
        <end position="21"/>
    </location>
</feature>
<feature type="domain" description="Chorismate-utilising enzyme C-terminal" evidence="7">
    <location>
        <begin position="126"/>
        <end position="398"/>
    </location>
</feature>
<dbReference type="InterPro" id="IPR005801">
    <property type="entry name" value="ADC_synthase"/>
</dbReference>
<proteinExistence type="inferred from homology"/>
<dbReference type="Gene3D" id="3.60.120.10">
    <property type="entry name" value="Anthranilate synthase"/>
    <property type="match status" value="1"/>
</dbReference>
<evidence type="ECO:0000256" key="4">
    <source>
        <dbReference type="ARBA" id="ARBA00023235"/>
    </source>
</evidence>
<accession>A0A3M6QZQ2</accession>
<dbReference type="NCBIfam" id="TIGR00543">
    <property type="entry name" value="isochor_syn"/>
    <property type="match status" value="1"/>
</dbReference>
<comment type="catalytic activity">
    <reaction evidence="1">
        <text>chorismate = isochorismate</text>
        <dbReference type="Rhea" id="RHEA:18985"/>
        <dbReference type="ChEBI" id="CHEBI:29748"/>
        <dbReference type="ChEBI" id="CHEBI:29780"/>
        <dbReference type="EC" id="5.4.4.2"/>
    </reaction>
</comment>
<dbReference type="GO" id="GO:0008909">
    <property type="term" value="F:isochorismate synthase activity"/>
    <property type="evidence" value="ECO:0007669"/>
    <property type="project" value="UniProtKB-EC"/>
</dbReference>
<comment type="similarity">
    <text evidence="2">Belongs to the isochorismate synthase family.</text>
</comment>
<dbReference type="InterPro" id="IPR004561">
    <property type="entry name" value="IsoChor_synthase"/>
</dbReference>
<keyword evidence="9" id="KW-1185">Reference proteome</keyword>
<dbReference type="AlphaFoldDB" id="A0A3M6QZQ2"/>
<dbReference type="Proteomes" id="UP000278006">
    <property type="component" value="Unassembled WGS sequence"/>
</dbReference>
<reference evidence="8 9" key="1">
    <citation type="submission" date="2018-10" db="EMBL/GenBank/DDBJ databases">
        <title>Draft genome of Cortibacter populi DSM10536.</title>
        <authorList>
            <person name="Bernier A.-M."/>
            <person name="Bernard K."/>
        </authorList>
    </citation>
    <scope>NUCLEOTIDE SEQUENCE [LARGE SCALE GENOMIC DNA]</scope>
    <source>
        <strain evidence="8 9">DSM 105136</strain>
    </source>
</reference>
<dbReference type="EC" id="5.4.4.2" evidence="3"/>
<dbReference type="GO" id="GO:0009697">
    <property type="term" value="P:salicylic acid biosynthetic process"/>
    <property type="evidence" value="ECO:0007669"/>
    <property type="project" value="TreeGrafter"/>
</dbReference>
<evidence type="ECO:0000313" key="9">
    <source>
        <dbReference type="Proteomes" id="UP000278006"/>
    </source>
</evidence>
<dbReference type="PANTHER" id="PTHR42839:SF2">
    <property type="entry name" value="ISOCHORISMATE SYNTHASE ENTC"/>
    <property type="match status" value="1"/>
</dbReference>
<evidence type="ECO:0000259" key="7">
    <source>
        <dbReference type="Pfam" id="PF00425"/>
    </source>
</evidence>
<dbReference type="OrthoDB" id="9806579at2"/>
<comment type="caution">
    <text evidence="8">The sequence shown here is derived from an EMBL/GenBank/DDBJ whole genome shotgun (WGS) entry which is preliminary data.</text>
</comment>
<evidence type="ECO:0000256" key="1">
    <source>
        <dbReference type="ARBA" id="ARBA00000799"/>
    </source>
</evidence>
<name>A0A3M6QZQ2_9BURK</name>
<evidence type="ECO:0000256" key="5">
    <source>
        <dbReference type="ARBA" id="ARBA00041564"/>
    </source>
</evidence>
<dbReference type="SUPFAM" id="SSF56322">
    <property type="entry name" value="ADC synthase"/>
    <property type="match status" value="1"/>
</dbReference>
<evidence type="ECO:0000313" key="8">
    <source>
        <dbReference type="EMBL" id="RMX08458.1"/>
    </source>
</evidence>